<dbReference type="NCBIfam" id="TIGR00877">
    <property type="entry name" value="purD"/>
    <property type="match status" value="1"/>
</dbReference>
<dbReference type="InterPro" id="IPR011761">
    <property type="entry name" value="ATP-grasp"/>
</dbReference>
<comment type="pathway">
    <text evidence="1">Purine metabolism; IMP biosynthesis via de novo pathway; N(1)-(5-phospho-D-ribosyl)glycinamide from 5-phospho-alpha-D-ribose 1-diphosphate: step 2/2.</text>
</comment>
<evidence type="ECO:0000259" key="13">
    <source>
        <dbReference type="PROSITE" id="PS50975"/>
    </source>
</evidence>
<dbReference type="Gene3D" id="3.30.1490.20">
    <property type="entry name" value="ATP-grasp fold, A domain"/>
    <property type="match status" value="1"/>
</dbReference>
<keyword evidence="6" id="KW-0658">Purine biosynthesis</keyword>
<feature type="domain" description="ATP-grasp" evidence="13">
    <location>
        <begin position="111"/>
        <end position="298"/>
    </location>
</feature>
<dbReference type="Proteomes" id="UP000694413">
    <property type="component" value="Unassembled WGS sequence"/>
</dbReference>
<dbReference type="AlphaFoldDB" id="A0A8D2QCE7"/>
<sequence length="414" mass="44422">MAERVLVVGSGGREHALAWKLAQSPHVKHVFVAPGNAGTADNGKISNSAVLVSNHTIVTQFCKDHNIGLVVVGPEALLAAGIVDDLRAAGVRCFGPGARAAQLASSSSSSKAFLQRHGLPTARWAAFSTPQEACRFISSTDFPAWVVRARGPAARREVTIAASKEEACRAVQEIMQDRMFGEMVVIEELLQGEELSCSCFTDGVTVACMPPAQPHKRLLDGEQGPSTAGMGAYCPVPQSTQDTVLSFTQFGVLQTGLMLTKEGVKILNFKCQFGDPQCQVILPLLKNDFYEVIQATIDGKLCSCMPAWLENRTAVCVVMASPGYPGDSDKGMEITGNSGRLIISTQTDASKTLSEDDLEGSGQISISKGEQYHFFACGFCSQTPCPCWQVLHEINSWNCGVFFNKTNFLTGFAL</sequence>
<dbReference type="InterPro" id="IPR037123">
    <property type="entry name" value="PRibGlycinamide_synth_C_sf"/>
</dbReference>
<evidence type="ECO:0000313" key="15">
    <source>
        <dbReference type="Proteomes" id="UP000694413"/>
    </source>
</evidence>
<dbReference type="EC" id="6.3.4.13" evidence="2"/>
<keyword evidence="15" id="KW-1185">Reference proteome</keyword>
<dbReference type="PANTHER" id="PTHR43472">
    <property type="entry name" value="PHOSPHORIBOSYLAMINE--GLYCINE LIGASE"/>
    <property type="match status" value="1"/>
</dbReference>
<evidence type="ECO:0000256" key="6">
    <source>
        <dbReference type="ARBA" id="ARBA00022755"/>
    </source>
</evidence>
<proteinExistence type="inferred from homology"/>
<evidence type="ECO:0000256" key="10">
    <source>
        <dbReference type="ARBA" id="ARBA00042242"/>
    </source>
</evidence>
<dbReference type="GO" id="GO:0005524">
    <property type="term" value="F:ATP binding"/>
    <property type="evidence" value="ECO:0007669"/>
    <property type="project" value="UniProtKB-UniRule"/>
</dbReference>
<dbReference type="Gene3D" id="3.40.50.20">
    <property type="match status" value="1"/>
</dbReference>
<dbReference type="InterPro" id="IPR016185">
    <property type="entry name" value="PreATP-grasp_dom_sf"/>
</dbReference>
<dbReference type="GO" id="GO:0046872">
    <property type="term" value="F:metal ion binding"/>
    <property type="evidence" value="ECO:0007669"/>
    <property type="project" value="UniProtKB-KW"/>
</dbReference>
<keyword evidence="3" id="KW-0436">Ligase</keyword>
<keyword evidence="8" id="KW-0464">Manganese</keyword>
<dbReference type="PROSITE" id="PS50975">
    <property type="entry name" value="ATP_GRASP"/>
    <property type="match status" value="1"/>
</dbReference>
<comment type="similarity">
    <text evidence="9">Belongs to the GARS family.</text>
</comment>
<dbReference type="Pfam" id="PF01071">
    <property type="entry name" value="GARS_A"/>
    <property type="match status" value="1"/>
</dbReference>
<keyword evidence="7 12" id="KW-0067">ATP-binding</keyword>
<dbReference type="GO" id="GO:0004637">
    <property type="term" value="F:phosphoribosylamine-glycine ligase activity"/>
    <property type="evidence" value="ECO:0007669"/>
    <property type="project" value="UniProtKB-EC"/>
</dbReference>
<dbReference type="InterPro" id="IPR020561">
    <property type="entry name" value="PRibGlycinamid_synth_ATP-grasp"/>
</dbReference>
<keyword evidence="5 12" id="KW-0547">Nucleotide-binding</keyword>
<dbReference type="Gene3D" id="3.90.600.10">
    <property type="entry name" value="Phosphoribosylglycinamide synthetase, C-terminal domain"/>
    <property type="match status" value="1"/>
</dbReference>
<evidence type="ECO:0000256" key="1">
    <source>
        <dbReference type="ARBA" id="ARBA00005174"/>
    </source>
</evidence>
<evidence type="ECO:0000313" key="14">
    <source>
        <dbReference type="Ensembl" id="ENSZALP00000006439.1"/>
    </source>
</evidence>
<dbReference type="SUPFAM" id="SSF51246">
    <property type="entry name" value="Rudiment single hybrid motif"/>
    <property type="match status" value="1"/>
</dbReference>
<reference evidence="14" key="1">
    <citation type="submission" date="2025-08" db="UniProtKB">
        <authorList>
            <consortium name="Ensembl"/>
        </authorList>
    </citation>
    <scope>IDENTIFICATION</scope>
</reference>
<evidence type="ECO:0000256" key="5">
    <source>
        <dbReference type="ARBA" id="ARBA00022741"/>
    </source>
</evidence>
<protein>
    <recommendedName>
        <fullName evidence="2">phosphoribosylamine--glycine ligase</fullName>
        <ecNumber evidence="2">6.3.4.13</ecNumber>
    </recommendedName>
    <alternativeName>
        <fullName evidence="10">Glycinamide ribonucleotide synthetase</fullName>
    </alternativeName>
    <alternativeName>
        <fullName evidence="11">Phosphoribosylglycinamide synthetase</fullName>
    </alternativeName>
</protein>
<dbReference type="InterPro" id="IPR000115">
    <property type="entry name" value="PRibGlycinamide_synth"/>
</dbReference>
<dbReference type="SUPFAM" id="SSF52440">
    <property type="entry name" value="PreATP-grasp domain"/>
    <property type="match status" value="1"/>
</dbReference>
<name>A0A8D2QCE7_ZONAL</name>
<dbReference type="UniPathway" id="UPA00074">
    <property type="reaction ID" value="UER00125"/>
</dbReference>
<dbReference type="Ensembl" id="ENSZALT00000009378.1">
    <property type="protein sequence ID" value="ENSZALP00000006439.1"/>
    <property type="gene ID" value="ENSZALG00000005865.1"/>
</dbReference>
<reference evidence="14" key="2">
    <citation type="submission" date="2025-09" db="UniProtKB">
        <authorList>
            <consortium name="Ensembl"/>
        </authorList>
    </citation>
    <scope>IDENTIFICATION</scope>
</reference>
<evidence type="ECO:0000256" key="7">
    <source>
        <dbReference type="ARBA" id="ARBA00022840"/>
    </source>
</evidence>
<dbReference type="FunFam" id="3.40.50.20:FF:000006">
    <property type="entry name" value="Phosphoribosylamine--glycine ligase, chloroplastic"/>
    <property type="match status" value="1"/>
</dbReference>
<dbReference type="InterPro" id="IPR013815">
    <property type="entry name" value="ATP_grasp_subdomain_1"/>
</dbReference>
<evidence type="ECO:0000256" key="4">
    <source>
        <dbReference type="ARBA" id="ARBA00022723"/>
    </source>
</evidence>
<accession>A0A8D2QCE7</accession>
<dbReference type="Gene3D" id="3.30.470.20">
    <property type="entry name" value="ATP-grasp fold, B domain"/>
    <property type="match status" value="2"/>
</dbReference>
<dbReference type="InterPro" id="IPR011054">
    <property type="entry name" value="Rudment_hybrid_motif"/>
</dbReference>
<dbReference type="Pfam" id="PF02844">
    <property type="entry name" value="GARS_N"/>
    <property type="match status" value="1"/>
</dbReference>
<dbReference type="PANTHER" id="PTHR43472:SF1">
    <property type="entry name" value="PHOSPHORIBOSYLAMINE--GLYCINE LIGASE, CHLOROPLASTIC"/>
    <property type="match status" value="1"/>
</dbReference>
<evidence type="ECO:0000256" key="9">
    <source>
        <dbReference type="ARBA" id="ARBA00038345"/>
    </source>
</evidence>
<dbReference type="SUPFAM" id="SSF56059">
    <property type="entry name" value="Glutathione synthetase ATP-binding domain-like"/>
    <property type="match status" value="1"/>
</dbReference>
<dbReference type="InterPro" id="IPR020562">
    <property type="entry name" value="PRibGlycinamide_synth_N"/>
</dbReference>
<evidence type="ECO:0000256" key="2">
    <source>
        <dbReference type="ARBA" id="ARBA00013255"/>
    </source>
</evidence>
<evidence type="ECO:0000256" key="12">
    <source>
        <dbReference type="PROSITE-ProRule" id="PRU00409"/>
    </source>
</evidence>
<evidence type="ECO:0000256" key="11">
    <source>
        <dbReference type="ARBA" id="ARBA00042864"/>
    </source>
</evidence>
<dbReference type="SMART" id="SM01209">
    <property type="entry name" value="GARS_A"/>
    <property type="match status" value="1"/>
</dbReference>
<dbReference type="GO" id="GO:0009113">
    <property type="term" value="P:purine nucleobase biosynthetic process"/>
    <property type="evidence" value="ECO:0007669"/>
    <property type="project" value="InterPro"/>
</dbReference>
<organism evidence="14 15">
    <name type="scientific">Zonotrichia albicollis</name>
    <name type="common">White-throated sparrow</name>
    <name type="synonym">Fringilla albicollis</name>
    <dbReference type="NCBI Taxonomy" id="44394"/>
    <lineage>
        <taxon>Eukaryota</taxon>
        <taxon>Metazoa</taxon>
        <taxon>Chordata</taxon>
        <taxon>Craniata</taxon>
        <taxon>Vertebrata</taxon>
        <taxon>Euteleostomi</taxon>
        <taxon>Archelosauria</taxon>
        <taxon>Archosauria</taxon>
        <taxon>Dinosauria</taxon>
        <taxon>Saurischia</taxon>
        <taxon>Theropoda</taxon>
        <taxon>Coelurosauria</taxon>
        <taxon>Aves</taxon>
        <taxon>Neognathae</taxon>
        <taxon>Neoaves</taxon>
        <taxon>Telluraves</taxon>
        <taxon>Australaves</taxon>
        <taxon>Passeriformes</taxon>
        <taxon>Passerellidae</taxon>
        <taxon>Zonotrichia</taxon>
    </lineage>
</organism>
<evidence type="ECO:0000256" key="8">
    <source>
        <dbReference type="ARBA" id="ARBA00023211"/>
    </source>
</evidence>
<keyword evidence="4" id="KW-0479">Metal-binding</keyword>
<dbReference type="GO" id="GO:0006189">
    <property type="term" value="P:'de novo' IMP biosynthetic process"/>
    <property type="evidence" value="ECO:0007669"/>
    <property type="project" value="UniProtKB-UniPathway"/>
</dbReference>
<evidence type="ECO:0000256" key="3">
    <source>
        <dbReference type="ARBA" id="ARBA00022598"/>
    </source>
</evidence>